<feature type="domain" description="UPF0033" evidence="2">
    <location>
        <begin position="12"/>
        <end position="36"/>
    </location>
</feature>
<evidence type="ECO:0000313" key="4">
    <source>
        <dbReference type="EMBL" id="OYR67159.1"/>
    </source>
</evidence>
<dbReference type="AlphaFoldDB" id="A0A256JE66"/>
<dbReference type="EMBL" id="NHPA01000046">
    <property type="protein sequence ID" value="OYR67159.1"/>
    <property type="molecule type" value="Genomic_DNA"/>
</dbReference>
<dbReference type="SUPFAM" id="SSF64307">
    <property type="entry name" value="SirA-like"/>
    <property type="match status" value="1"/>
</dbReference>
<accession>A0A256JE66</accession>
<dbReference type="RefSeq" id="WP_094494831.1">
    <property type="nucleotide sequence ID" value="NZ_NHOZ01000135.1"/>
</dbReference>
<dbReference type="InterPro" id="IPR036868">
    <property type="entry name" value="TusA-like_sf"/>
</dbReference>
<protein>
    <submittedName>
        <fullName evidence="4">SirA family protein</fullName>
    </submittedName>
</protein>
<evidence type="ECO:0000313" key="8">
    <source>
        <dbReference type="Proteomes" id="UP000216925"/>
    </source>
</evidence>
<evidence type="ECO:0000313" key="6">
    <source>
        <dbReference type="Proteomes" id="UP000215607"/>
    </source>
</evidence>
<gene>
    <name evidence="5" type="ORF">DJ76_06595</name>
    <name evidence="4" type="ORF">DJ79_10425</name>
    <name evidence="3" type="ORF">DJ80_14650</name>
</gene>
<dbReference type="Proteomes" id="UP000215607">
    <property type="component" value="Unassembled WGS sequence"/>
</dbReference>
<dbReference type="PROSITE" id="PS01148">
    <property type="entry name" value="UPF0033"/>
    <property type="match status" value="1"/>
</dbReference>
<reference evidence="4" key="2">
    <citation type="submission" date="2017-05" db="EMBL/GenBank/DDBJ databases">
        <authorList>
            <person name="Song R."/>
            <person name="Chenine A.L."/>
            <person name="Ruprecht R.M."/>
        </authorList>
    </citation>
    <scope>NUCLEOTIDE SEQUENCE</scope>
    <source>
        <strain evidence="5">Ec15</strain>
        <strain evidence="4">Ga2p</strain>
        <strain evidence="3">Ga36</strain>
    </source>
</reference>
<reference evidence="6 7" key="1">
    <citation type="journal article" date="2014" name="Front. Microbiol.">
        <title>Population and genomic analysis of the genus Halorubrum.</title>
        <authorList>
            <person name="Fullmer M.S."/>
            <person name="Soucy S.M."/>
            <person name="Swithers K.S."/>
            <person name="Makkay A.M."/>
            <person name="Wheeler R."/>
            <person name="Ventosa A."/>
            <person name="Gogarten J.P."/>
            <person name="Papke R.T."/>
        </authorList>
    </citation>
    <scope>NUCLEOTIDE SEQUENCE [LARGE SCALE GENOMIC DNA]</scope>
    <source>
        <strain evidence="5 8">Ec15</strain>
        <strain evidence="4 6">Ga2p</strain>
        <strain evidence="3 7">Ga36</strain>
    </source>
</reference>
<dbReference type="PANTHER" id="PTHR33279:SF6">
    <property type="entry name" value="SULFUR CARRIER PROTEIN YEDF-RELATED"/>
    <property type="match status" value="1"/>
</dbReference>
<evidence type="ECO:0000313" key="5">
    <source>
        <dbReference type="EMBL" id="OYR74185.1"/>
    </source>
</evidence>
<sequence>MSDTQLDADVTVNAVGSSCPGPMMDLIGKAKDVDPGTVIRLQSSNEGTEPDVAEWAEKSGNELIDVVDRDGHWDLYVRVND</sequence>
<dbReference type="Proteomes" id="UP000215731">
    <property type="component" value="Unassembled WGS sequence"/>
</dbReference>
<dbReference type="InterPro" id="IPR001455">
    <property type="entry name" value="TusA-like"/>
</dbReference>
<evidence type="ECO:0000256" key="1">
    <source>
        <dbReference type="ARBA" id="ARBA00008984"/>
    </source>
</evidence>
<name>A0A256JE66_HALEZ</name>
<dbReference type="EMBL" id="NHPD01000033">
    <property type="protein sequence ID" value="OYR74185.1"/>
    <property type="molecule type" value="Genomic_DNA"/>
</dbReference>
<dbReference type="Proteomes" id="UP000216925">
    <property type="component" value="Unassembled WGS sequence"/>
</dbReference>
<comment type="caution">
    <text evidence="4">The sequence shown here is derived from an EMBL/GenBank/DDBJ whole genome shotgun (WGS) entry which is preliminary data.</text>
</comment>
<evidence type="ECO:0000313" key="7">
    <source>
        <dbReference type="Proteomes" id="UP000215731"/>
    </source>
</evidence>
<comment type="similarity">
    <text evidence="1">Belongs to the sulfur carrier protein TusA family.</text>
</comment>
<evidence type="ECO:0000259" key="2">
    <source>
        <dbReference type="PROSITE" id="PS01148"/>
    </source>
</evidence>
<organism evidence="4 6">
    <name type="scientific">Halorubrum ezzemoulense</name>
    <name type="common">Halorubrum chaoviator</name>
    <dbReference type="NCBI Taxonomy" id="337243"/>
    <lineage>
        <taxon>Archaea</taxon>
        <taxon>Methanobacteriati</taxon>
        <taxon>Methanobacteriota</taxon>
        <taxon>Stenosarchaea group</taxon>
        <taxon>Halobacteria</taxon>
        <taxon>Halobacteriales</taxon>
        <taxon>Haloferacaceae</taxon>
        <taxon>Halorubrum</taxon>
    </lineage>
</organism>
<dbReference type="Pfam" id="PF01206">
    <property type="entry name" value="TusA"/>
    <property type="match status" value="1"/>
</dbReference>
<evidence type="ECO:0000313" key="3">
    <source>
        <dbReference type="EMBL" id="OYR60729.1"/>
    </source>
</evidence>
<proteinExistence type="inferred from homology"/>
<dbReference type="Gene3D" id="3.30.110.40">
    <property type="entry name" value="TusA-like domain"/>
    <property type="match status" value="1"/>
</dbReference>
<dbReference type="EMBL" id="NHOZ01000135">
    <property type="protein sequence ID" value="OYR60729.1"/>
    <property type="molecule type" value="Genomic_DNA"/>
</dbReference>
<dbReference type="PANTHER" id="PTHR33279">
    <property type="entry name" value="SULFUR CARRIER PROTEIN YEDF-RELATED"/>
    <property type="match status" value="1"/>
</dbReference>